<dbReference type="PANTHER" id="PTHR13049:SF2">
    <property type="entry name" value="COILED-COIL DOMAIN-CONTAINING PROTEIN 25"/>
    <property type="match status" value="1"/>
</dbReference>
<accession>A0A3G4ZQ83</accession>
<evidence type="ECO:0000313" key="3">
    <source>
        <dbReference type="EMBL" id="AYV77045.1"/>
    </source>
</evidence>
<dbReference type="Pfam" id="PF05670">
    <property type="entry name" value="NFACT-R_1"/>
    <property type="match status" value="1"/>
</dbReference>
<dbReference type="EMBL" id="MK072006">
    <property type="protein sequence ID" value="AYV77045.1"/>
    <property type="molecule type" value="Genomic_DNA"/>
</dbReference>
<gene>
    <name evidence="3" type="ORF">Barrevirus9_14</name>
</gene>
<sequence>MVKEDLIYPNNRIRIGQNAIENDNLIKESKETDIWFHISGLPSCHLIIDVSTEYPLTKQMIYYCANLVKENTKYKNLPKIKVNYCPIKNVSRTKVPGKVVLKGKVNSIII</sequence>
<dbReference type="InterPro" id="IPR039730">
    <property type="entry name" value="Jlp2/Ccd25"/>
</dbReference>
<dbReference type="PANTHER" id="PTHR13049">
    <property type="entry name" value="DUF814-RELATED"/>
    <property type="match status" value="1"/>
</dbReference>
<dbReference type="InterPro" id="IPR008532">
    <property type="entry name" value="NFACT_RNA-bd"/>
</dbReference>
<reference evidence="3" key="1">
    <citation type="submission" date="2018-10" db="EMBL/GenBank/DDBJ databases">
        <title>Hidden diversity of soil giant viruses.</title>
        <authorList>
            <person name="Schulz F."/>
            <person name="Alteio L."/>
            <person name="Goudeau D."/>
            <person name="Ryan E.M."/>
            <person name="Malmstrom R.R."/>
            <person name="Blanchard J."/>
            <person name="Woyke T."/>
        </authorList>
    </citation>
    <scope>NUCLEOTIDE SEQUENCE</scope>
    <source>
        <strain evidence="3">BAV1</strain>
    </source>
</reference>
<comment type="similarity">
    <text evidence="1">Belongs to the CCDC25 family.</text>
</comment>
<feature type="domain" description="NFACT RNA-binding" evidence="2">
    <location>
        <begin position="13"/>
        <end position="106"/>
    </location>
</feature>
<proteinExistence type="inferred from homology"/>
<name>A0A3G4ZQ83_9VIRU</name>
<evidence type="ECO:0000256" key="1">
    <source>
        <dbReference type="ARBA" id="ARBA00008998"/>
    </source>
</evidence>
<organism evidence="3">
    <name type="scientific">Barrevirus sp</name>
    <dbReference type="NCBI Taxonomy" id="2487763"/>
    <lineage>
        <taxon>Viruses</taxon>
        <taxon>Varidnaviria</taxon>
        <taxon>Bamfordvirae</taxon>
        <taxon>Nucleocytoviricota</taxon>
        <taxon>Megaviricetes</taxon>
        <taxon>Imitervirales</taxon>
        <taxon>Mimiviridae</taxon>
        <taxon>Klosneuvirinae</taxon>
    </lineage>
</organism>
<protein>
    <recommendedName>
        <fullName evidence="2">NFACT RNA-binding domain-containing protein</fullName>
    </recommendedName>
</protein>
<evidence type="ECO:0000259" key="2">
    <source>
        <dbReference type="Pfam" id="PF05670"/>
    </source>
</evidence>